<sequence>MEKDEPKCEANSSRWDPNHYLGPERKKELVISFRMVEQTKKAVQRIPCSWKSSEIEVLECSDSWQQPHLSQRPCVIRENTRVPRTRRDIARPGVIRQSPNTCQCPFIGKTKYARHIGFALLSADVLFTLRRRRSQRRLRHGVVNMPEREKKS</sequence>
<accession>A0A8X6NFF7</accession>
<evidence type="ECO:0000313" key="1">
    <source>
        <dbReference type="EMBL" id="GFT10783.1"/>
    </source>
</evidence>
<evidence type="ECO:0000313" key="2">
    <source>
        <dbReference type="Proteomes" id="UP000887013"/>
    </source>
</evidence>
<keyword evidence="2" id="KW-1185">Reference proteome</keyword>
<gene>
    <name evidence="1" type="ORF">NPIL_216271</name>
</gene>
<reference evidence="1" key="1">
    <citation type="submission" date="2020-08" db="EMBL/GenBank/DDBJ databases">
        <title>Multicomponent nature underlies the extraordinary mechanical properties of spider dragline silk.</title>
        <authorList>
            <person name="Kono N."/>
            <person name="Nakamura H."/>
            <person name="Mori M."/>
            <person name="Yoshida Y."/>
            <person name="Ohtoshi R."/>
            <person name="Malay A.D."/>
            <person name="Moran D.A.P."/>
            <person name="Tomita M."/>
            <person name="Numata K."/>
            <person name="Arakawa K."/>
        </authorList>
    </citation>
    <scope>NUCLEOTIDE SEQUENCE</scope>
</reference>
<proteinExistence type="predicted"/>
<protein>
    <submittedName>
        <fullName evidence="1">Uncharacterized protein</fullName>
    </submittedName>
</protein>
<dbReference type="EMBL" id="BMAW01008854">
    <property type="protein sequence ID" value="GFT10783.1"/>
    <property type="molecule type" value="Genomic_DNA"/>
</dbReference>
<name>A0A8X6NFF7_NEPPI</name>
<dbReference type="AlphaFoldDB" id="A0A8X6NFF7"/>
<dbReference type="Proteomes" id="UP000887013">
    <property type="component" value="Unassembled WGS sequence"/>
</dbReference>
<organism evidence="1 2">
    <name type="scientific">Nephila pilipes</name>
    <name type="common">Giant wood spider</name>
    <name type="synonym">Nephila maculata</name>
    <dbReference type="NCBI Taxonomy" id="299642"/>
    <lineage>
        <taxon>Eukaryota</taxon>
        <taxon>Metazoa</taxon>
        <taxon>Ecdysozoa</taxon>
        <taxon>Arthropoda</taxon>
        <taxon>Chelicerata</taxon>
        <taxon>Arachnida</taxon>
        <taxon>Araneae</taxon>
        <taxon>Araneomorphae</taxon>
        <taxon>Entelegynae</taxon>
        <taxon>Araneoidea</taxon>
        <taxon>Nephilidae</taxon>
        <taxon>Nephila</taxon>
    </lineage>
</organism>
<comment type="caution">
    <text evidence="1">The sequence shown here is derived from an EMBL/GenBank/DDBJ whole genome shotgun (WGS) entry which is preliminary data.</text>
</comment>